<dbReference type="Proteomes" id="UP000594262">
    <property type="component" value="Unplaced"/>
</dbReference>
<proteinExistence type="predicted"/>
<dbReference type="AlphaFoldDB" id="A0A7M5TYA1"/>
<evidence type="ECO:0000256" key="2">
    <source>
        <dbReference type="SAM" id="MobiDB-lite"/>
    </source>
</evidence>
<feature type="region of interest" description="Disordered" evidence="2">
    <location>
        <begin position="342"/>
        <end position="361"/>
    </location>
</feature>
<protein>
    <submittedName>
        <fullName evidence="3">Uncharacterized protein</fullName>
    </submittedName>
</protein>
<feature type="repeat" description="PPR" evidence="1">
    <location>
        <begin position="192"/>
        <end position="226"/>
    </location>
</feature>
<dbReference type="GeneID" id="136807840"/>
<dbReference type="InterPro" id="IPR011990">
    <property type="entry name" value="TPR-like_helical_dom_sf"/>
</dbReference>
<evidence type="ECO:0000256" key="1">
    <source>
        <dbReference type="PROSITE-ProRule" id="PRU00708"/>
    </source>
</evidence>
<evidence type="ECO:0000313" key="4">
    <source>
        <dbReference type="Proteomes" id="UP000594262"/>
    </source>
</evidence>
<dbReference type="OrthoDB" id="185373at2759"/>
<dbReference type="EnsemblMetazoa" id="CLYHEMT003437.1">
    <property type="protein sequence ID" value="CLYHEMP003437.1"/>
    <property type="gene ID" value="CLYHEMG003437"/>
</dbReference>
<dbReference type="Gene3D" id="1.25.40.10">
    <property type="entry name" value="Tetratricopeptide repeat domain"/>
    <property type="match status" value="1"/>
</dbReference>
<reference evidence="3" key="1">
    <citation type="submission" date="2021-01" db="UniProtKB">
        <authorList>
            <consortium name="EnsemblMetazoa"/>
        </authorList>
    </citation>
    <scope>IDENTIFICATION</scope>
</reference>
<dbReference type="InterPro" id="IPR002885">
    <property type="entry name" value="PPR_rpt"/>
</dbReference>
<sequence>MSMLRLACKSCLALQRNLNPDQGSTIFRVLNRQPYFKRYLTITTCTSNSNRPTPVEKKSELSELTTADNESFSLDPIIADENVDLWESVEADITDLTTFNLLKEQYNSRVQEMDEKTTAQTKQNGEATIVAPIKSKRNFRKKPVHVKKQGDQLTYQSEQNVLAEIDIYTFLKMPTNAINLFNYHRRHGHKFSLDAYNKVIHIWASQGSWRSVQMLLKNLTKEGLEPNYQTYAGLLETCGNIKDQRKTEKILFEMELKGFKVKEVFNQSILTANQISSVVRAVGKIHPNIVEEYQLNQTVRNFGERETTVDLLRDANVFKLISEQKEKELTGYVKMKSIDTTKMNDKKTKKRADQYKGITQK</sequence>
<dbReference type="RefSeq" id="XP_066920563.1">
    <property type="nucleotide sequence ID" value="XM_067064462.1"/>
</dbReference>
<dbReference type="Pfam" id="PF13812">
    <property type="entry name" value="PPR_3"/>
    <property type="match status" value="1"/>
</dbReference>
<feature type="compositionally biased region" description="Basic and acidic residues" evidence="2">
    <location>
        <begin position="342"/>
        <end position="354"/>
    </location>
</feature>
<name>A0A7M5TYA1_9CNID</name>
<accession>A0A7M5TYA1</accession>
<dbReference type="PANTHER" id="PTHR47931">
    <property type="entry name" value="OS01G0228400 PROTEIN"/>
    <property type="match status" value="1"/>
</dbReference>
<keyword evidence="4" id="KW-1185">Reference proteome</keyword>
<dbReference type="PROSITE" id="PS51375">
    <property type="entry name" value="PPR"/>
    <property type="match status" value="1"/>
</dbReference>
<organism evidence="3 4">
    <name type="scientific">Clytia hemisphaerica</name>
    <dbReference type="NCBI Taxonomy" id="252671"/>
    <lineage>
        <taxon>Eukaryota</taxon>
        <taxon>Metazoa</taxon>
        <taxon>Cnidaria</taxon>
        <taxon>Hydrozoa</taxon>
        <taxon>Hydroidolina</taxon>
        <taxon>Leptothecata</taxon>
        <taxon>Obeliida</taxon>
        <taxon>Clytiidae</taxon>
        <taxon>Clytia</taxon>
    </lineage>
</organism>
<dbReference type="PANTHER" id="PTHR47931:SF2">
    <property type="entry name" value="OS01G0228400 PROTEIN"/>
    <property type="match status" value="1"/>
</dbReference>
<evidence type="ECO:0000313" key="3">
    <source>
        <dbReference type="EnsemblMetazoa" id="CLYHEMP003437.1"/>
    </source>
</evidence>